<accession>A0A4Z1HDR5</accession>
<protein>
    <submittedName>
        <fullName evidence="3">Uncharacterized protein</fullName>
    </submittedName>
</protein>
<dbReference type="OrthoDB" id="194358at2759"/>
<reference evidence="3 4" key="1">
    <citation type="submission" date="2017-12" db="EMBL/GenBank/DDBJ databases">
        <title>Comparative genomics of Botrytis spp.</title>
        <authorList>
            <person name="Valero-Jimenez C.A."/>
            <person name="Tapia P."/>
            <person name="Veloso J."/>
            <person name="Silva-Moreno E."/>
            <person name="Staats M."/>
            <person name="Valdes J.H."/>
            <person name="Van Kan J.A.L."/>
        </authorList>
    </citation>
    <scope>NUCLEOTIDE SEQUENCE [LARGE SCALE GENOMIC DNA]</scope>
    <source>
        <strain evidence="3 4">MUCL2120</strain>
    </source>
</reference>
<feature type="compositionally biased region" description="Polar residues" evidence="1">
    <location>
        <begin position="390"/>
        <end position="405"/>
    </location>
</feature>
<comment type="caution">
    <text evidence="3">The sequence shown here is derived from an EMBL/GenBank/DDBJ whole genome shotgun (WGS) entry which is preliminary data.</text>
</comment>
<feature type="transmembrane region" description="Helical" evidence="2">
    <location>
        <begin position="227"/>
        <end position="246"/>
    </location>
</feature>
<keyword evidence="2" id="KW-0812">Transmembrane</keyword>
<sequence length="405" mass="44361">MAPLGIITAIIGAIRVGGPPHLKALIGRARENRASAELDFMSSTSHEVSELWNGHSIVRTMGKGEVKQILFLEGCGPPKKFGLFTLSDPEIEIYMTRKGASGSYVFVCIGNDTDPLIDIVRELWLKKTPKLWKRTNVSKSPGNDSHNNMSGGTNSEEGHFENDSLDRAPNIPLNIHPEQNRGELFVAAVLGIILQAGVIVYSAFVAYDNRIGAAVGGRPSAYAFPTLASGTAVLVIGMGICASVIGESTDERVWELKADLNGTTQQAEGNHQSTFKESSEDLETGGANHSHNYHKHLWRRVFGVLKKIIMKEGERKTGSSLEGQTPNAKNGDSNSRKFLVFWLQKRFVVSDQTFDSYMLMARMEKELIMTSCRSDKQSLDAESQHPIIEDSSNNTGASQTPSLRI</sequence>
<dbReference type="Proteomes" id="UP000297452">
    <property type="component" value="Unassembled WGS sequence"/>
</dbReference>
<keyword evidence="4" id="KW-1185">Reference proteome</keyword>
<name>A0A4Z1HDR5_9HELO</name>
<feature type="region of interest" description="Disordered" evidence="1">
    <location>
        <begin position="262"/>
        <end position="287"/>
    </location>
</feature>
<feature type="compositionally biased region" description="Polar residues" evidence="1">
    <location>
        <begin position="135"/>
        <end position="155"/>
    </location>
</feature>
<keyword evidence="2" id="KW-1133">Transmembrane helix</keyword>
<evidence type="ECO:0000313" key="3">
    <source>
        <dbReference type="EMBL" id="TGO47174.1"/>
    </source>
</evidence>
<feature type="region of interest" description="Disordered" evidence="1">
    <location>
        <begin position="135"/>
        <end position="163"/>
    </location>
</feature>
<organism evidence="3 4">
    <name type="scientific">Botryotinia narcissicola</name>
    <dbReference type="NCBI Taxonomy" id="278944"/>
    <lineage>
        <taxon>Eukaryota</taxon>
        <taxon>Fungi</taxon>
        <taxon>Dikarya</taxon>
        <taxon>Ascomycota</taxon>
        <taxon>Pezizomycotina</taxon>
        <taxon>Leotiomycetes</taxon>
        <taxon>Helotiales</taxon>
        <taxon>Sclerotiniaceae</taxon>
        <taxon>Botryotinia</taxon>
    </lineage>
</organism>
<keyword evidence="2" id="KW-0472">Membrane</keyword>
<dbReference type="AlphaFoldDB" id="A0A4Z1HDR5"/>
<gene>
    <name evidence="3" type="ORF">BOTNAR_0539g00010</name>
</gene>
<feature type="transmembrane region" description="Helical" evidence="2">
    <location>
        <begin position="184"/>
        <end position="207"/>
    </location>
</feature>
<dbReference type="EMBL" id="PQXJ01000539">
    <property type="protein sequence ID" value="TGO47174.1"/>
    <property type="molecule type" value="Genomic_DNA"/>
</dbReference>
<feature type="region of interest" description="Disordered" evidence="1">
    <location>
        <begin position="376"/>
        <end position="405"/>
    </location>
</feature>
<feature type="compositionally biased region" description="Polar residues" evidence="1">
    <location>
        <begin position="262"/>
        <end position="276"/>
    </location>
</feature>
<proteinExistence type="predicted"/>
<dbReference type="STRING" id="278944.A0A4Z1HDR5"/>
<evidence type="ECO:0000256" key="1">
    <source>
        <dbReference type="SAM" id="MobiDB-lite"/>
    </source>
</evidence>
<evidence type="ECO:0000313" key="4">
    <source>
        <dbReference type="Proteomes" id="UP000297452"/>
    </source>
</evidence>
<evidence type="ECO:0000256" key="2">
    <source>
        <dbReference type="SAM" id="Phobius"/>
    </source>
</evidence>